<keyword evidence="2" id="KW-0493">Microtubule</keyword>
<evidence type="ECO:0000256" key="4">
    <source>
        <dbReference type="ARBA" id="ARBA00023134"/>
    </source>
</evidence>
<keyword evidence="4" id="KW-0342">GTP-binding</keyword>
<dbReference type="InterPro" id="IPR003008">
    <property type="entry name" value="Tubulin_FtsZ_GTPase"/>
</dbReference>
<evidence type="ECO:0000313" key="6">
    <source>
        <dbReference type="EMBL" id="ORY60489.1"/>
    </source>
</evidence>
<dbReference type="InterPro" id="IPR017975">
    <property type="entry name" value="Tubulin_CS"/>
</dbReference>
<dbReference type="GO" id="GO:0007017">
    <property type="term" value="P:microtubule-based process"/>
    <property type="evidence" value="ECO:0007669"/>
    <property type="project" value="InterPro"/>
</dbReference>
<dbReference type="SUPFAM" id="SSF52490">
    <property type="entry name" value="Tubulin nucleotide-binding domain-like"/>
    <property type="match status" value="1"/>
</dbReference>
<dbReference type="Pfam" id="PF00091">
    <property type="entry name" value="Tubulin"/>
    <property type="match status" value="1"/>
</dbReference>
<comment type="caution">
    <text evidence="6">The sequence shown here is derived from an EMBL/GenBank/DDBJ whole genome shotgun (WGS) entry which is preliminary data.</text>
</comment>
<dbReference type="OrthoDB" id="2588702at2759"/>
<evidence type="ECO:0000256" key="3">
    <source>
        <dbReference type="ARBA" id="ARBA00022741"/>
    </source>
</evidence>
<evidence type="ECO:0000256" key="2">
    <source>
        <dbReference type="ARBA" id="ARBA00022701"/>
    </source>
</evidence>
<dbReference type="PROSITE" id="PS00227">
    <property type="entry name" value="TUBULIN"/>
    <property type="match status" value="1"/>
</dbReference>
<evidence type="ECO:0000313" key="7">
    <source>
        <dbReference type="Proteomes" id="UP000193920"/>
    </source>
</evidence>
<reference evidence="6 7" key="1">
    <citation type="submission" date="2016-08" db="EMBL/GenBank/DDBJ databases">
        <title>A Parts List for Fungal Cellulosomes Revealed by Comparative Genomics.</title>
        <authorList>
            <consortium name="DOE Joint Genome Institute"/>
            <person name="Haitjema C.H."/>
            <person name="Gilmore S.P."/>
            <person name="Henske J.K."/>
            <person name="Solomon K.V."/>
            <person name="De Groot R."/>
            <person name="Kuo A."/>
            <person name="Mondo S.J."/>
            <person name="Salamov A.A."/>
            <person name="Labutti K."/>
            <person name="Zhao Z."/>
            <person name="Chiniquy J."/>
            <person name="Barry K."/>
            <person name="Brewer H.M."/>
            <person name="Purvine S.O."/>
            <person name="Wright A.T."/>
            <person name="Boxma B."/>
            <person name="Van Alen T."/>
            <person name="Hackstein J.H."/>
            <person name="Baker S.E."/>
            <person name="Grigoriev I.V."/>
            <person name="O'Malley M.A."/>
        </authorList>
    </citation>
    <scope>NUCLEOTIDE SEQUENCE [LARGE SCALE GENOMIC DNA]</scope>
    <source>
        <strain evidence="6 7">G1</strain>
    </source>
</reference>
<dbReference type="EMBL" id="MCOG01000061">
    <property type="protein sequence ID" value="ORY60489.1"/>
    <property type="molecule type" value="Genomic_DNA"/>
</dbReference>
<organism evidence="6 7">
    <name type="scientific">Neocallimastix californiae</name>
    <dbReference type="NCBI Taxonomy" id="1754190"/>
    <lineage>
        <taxon>Eukaryota</taxon>
        <taxon>Fungi</taxon>
        <taxon>Fungi incertae sedis</taxon>
        <taxon>Chytridiomycota</taxon>
        <taxon>Chytridiomycota incertae sedis</taxon>
        <taxon>Neocallimastigomycetes</taxon>
        <taxon>Neocallimastigales</taxon>
        <taxon>Neocallimastigaceae</taxon>
        <taxon>Neocallimastix</taxon>
    </lineage>
</organism>
<gene>
    <name evidence="6" type="ORF">LY90DRAFT_668691</name>
</gene>
<accession>A0A1Y2DMU3</accession>
<sequence length="396" mass="45779">MIFIQVGQCGIQCGQEIIQKINKNNKSGDLIKELLIDTESKVLNECKYKNGIIKGKHKKFFQIGKDGSGNNWSFGYSKVDSELINSIMDNFSQLIESIDLHKGLNFVHSIAGGTGSGLFSRVIEEIRDRYPKTCISTYSIFPFESGENSLQYYNSIFSLSWVQKFADIIYCFSNKEILDIFTNIKSSKNYSLNDINSFISDCASSLYPFGNKNEYINTWDIIYDICPIPSMKLLKVFSESTLENLVKILPSNYNNDKLISGRLNLLSENDTDKRILNKLYKRIGALSHTEALTIRFLKSEISNNIFNKKENCNPLYLFNFNSKSRASILKNSTDILPTLSYLLNQSEYMYKNKAFWSYFKNYNENIDELFIESYNTLYNCKNDYHECIEIKLQFKK</sequence>
<dbReference type="GO" id="GO:0005874">
    <property type="term" value="C:microtubule"/>
    <property type="evidence" value="ECO:0007669"/>
    <property type="project" value="UniProtKB-KW"/>
</dbReference>
<dbReference type="STRING" id="1754190.A0A1Y2DMU3"/>
<proteinExistence type="inferred from homology"/>
<dbReference type="InterPro" id="IPR000217">
    <property type="entry name" value="Tubulin"/>
</dbReference>
<dbReference type="SMART" id="SM00864">
    <property type="entry name" value="Tubulin"/>
    <property type="match status" value="1"/>
</dbReference>
<keyword evidence="7" id="KW-1185">Reference proteome</keyword>
<evidence type="ECO:0000259" key="5">
    <source>
        <dbReference type="SMART" id="SM00864"/>
    </source>
</evidence>
<dbReference type="InterPro" id="IPR036525">
    <property type="entry name" value="Tubulin/FtsZ_GTPase_sf"/>
</dbReference>
<dbReference type="GO" id="GO:0005525">
    <property type="term" value="F:GTP binding"/>
    <property type="evidence" value="ECO:0007669"/>
    <property type="project" value="UniProtKB-KW"/>
</dbReference>
<dbReference type="SUPFAM" id="SSF55307">
    <property type="entry name" value="Tubulin C-terminal domain-like"/>
    <property type="match status" value="1"/>
</dbReference>
<comment type="similarity">
    <text evidence="1">Belongs to the tubulin family.</text>
</comment>
<dbReference type="PANTHER" id="PTHR11588">
    <property type="entry name" value="TUBULIN"/>
    <property type="match status" value="1"/>
</dbReference>
<protein>
    <submittedName>
        <fullName evidence="6">Tubulin nucleotide-binding domain-like protein</fullName>
    </submittedName>
</protein>
<evidence type="ECO:0000256" key="1">
    <source>
        <dbReference type="ARBA" id="ARBA00009636"/>
    </source>
</evidence>
<dbReference type="Gene3D" id="3.40.50.1440">
    <property type="entry name" value="Tubulin/FtsZ, GTPase domain"/>
    <property type="match status" value="1"/>
</dbReference>
<dbReference type="InterPro" id="IPR008280">
    <property type="entry name" value="Tub_FtsZ_C"/>
</dbReference>
<feature type="domain" description="Tubulin/FtsZ GTPase" evidence="5">
    <location>
        <begin position="39"/>
        <end position="214"/>
    </location>
</feature>
<dbReference type="AlphaFoldDB" id="A0A1Y2DMU3"/>
<keyword evidence="3" id="KW-0547">Nucleotide-binding</keyword>
<dbReference type="Proteomes" id="UP000193920">
    <property type="component" value="Unassembled WGS sequence"/>
</dbReference>
<name>A0A1Y2DMU3_9FUNG</name>